<keyword evidence="4" id="KW-0342">GTP-binding</keyword>
<dbReference type="Gene3D" id="3.30.1220.10">
    <property type="entry name" value="CobW-like, C-terminal domain"/>
    <property type="match status" value="1"/>
</dbReference>
<dbReference type="GO" id="GO:0005737">
    <property type="term" value="C:cytoplasm"/>
    <property type="evidence" value="ECO:0007669"/>
    <property type="project" value="TreeGrafter"/>
</dbReference>
<dbReference type="Pfam" id="PF07683">
    <property type="entry name" value="CobW_C"/>
    <property type="match status" value="1"/>
</dbReference>
<dbReference type="SUPFAM" id="SSF52540">
    <property type="entry name" value="P-loop containing nucleoside triphosphate hydrolases"/>
    <property type="match status" value="1"/>
</dbReference>
<evidence type="ECO:0000313" key="11">
    <source>
        <dbReference type="Proteomes" id="UP001233271"/>
    </source>
</evidence>
<comment type="similarity">
    <text evidence="6">Belongs to the SIMIBI class G3E GTPase family. ZNG1 subfamily.</text>
</comment>
<dbReference type="InterPro" id="IPR003495">
    <property type="entry name" value="CobW/HypB/UreG_nucleotide-bd"/>
</dbReference>
<evidence type="ECO:0000256" key="1">
    <source>
        <dbReference type="ARBA" id="ARBA00022741"/>
    </source>
</evidence>
<keyword evidence="2" id="KW-0378">Hydrolase</keyword>
<reference evidence="10" key="1">
    <citation type="journal article" date="2023" name="BMC Genomics">
        <title>Chromosome-level genome assemblies of Cutaneotrichosporon spp. (Trichosporonales, Basidiomycota) reveal imbalanced evolution between nucleotide sequences and chromosome synteny.</title>
        <authorList>
            <person name="Kobayashi Y."/>
            <person name="Kayamori A."/>
            <person name="Aoki K."/>
            <person name="Shiwa Y."/>
            <person name="Matsutani M."/>
            <person name="Fujita N."/>
            <person name="Sugita T."/>
            <person name="Iwasaki W."/>
            <person name="Tanaka N."/>
            <person name="Takashima M."/>
        </authorList>
    </citation>
    <scope>NUCLEOTIDE SEQUENCE</scope>
    <source>
        <strain evidence="10">HIS019</strain>
    </source>
</reference>
<evidence type="ECO:0000259" key="8">
    <source>
        <dbReference type="Pfam" id="PF02492"/>
    </source>
</evidence>
<evidence type="ECO:0000256" key="3">
    <source>
        <dbReference type="ARBA" id="ARBA00022833"/>
    </source>
</evidence>
<feature type="domain" description="CobW/HypB/UreG nucleotide-binding" evidence="8">
    <location>
        <begin position="57"/>
        <end position="246"/>
    </location>
</feature>
<dbReference type="InterPro" id="IPR011629">
    <property type="entry name" value="CobW-like_C"/>
</dbReference>
<evidence type="ECO:0000256" key="4">
    <source>
        <dbReference type="ARBA" id="ARBA00023134"/>
    </source>
</evidence>
<proteinExistence type="inferred from homology"/>
<keyword evidence="11" id="KW-1185">Reference proteome</keyword>
<evidence type="ECO:0000313" key="10">
    <source>
        <dbReference type="EMBL" id="BEI88404.1"/>
    </source>
</evidence>
<evidence type="ECO:0000256" key="7">
    <source>
        <dbReference type="ARBA" id="ARBA00049117"/>
    </source>
</evidence>
<evidence type="ECO:0000256" key="5">
    <source>
        <dbReference type="ARBA" id="ARBA00023186"/>
    </source>
</evidence>
<dbReference type="SUPFAM" id="SSF90002">
    <property type="entry name" value="Hypothetical protein YjiA, C-terminal domain"/>
    <property type="match status" value="1"/>
</dbReference>
<keyword evidence="1" id="KW-0547">Nucleotide-binding</keyword>
<name>A0AA48HZG9_9TREE</name>
<comment type="catalytic activity">
    <reaction evidence="7">
        <text>GTP + H2O = GDP + phosphate + H(+)</text>
        <dbReference type="Rhea" id="RHEA:19669"/>
        <dbReference type="ChEBI" id="CHEBI:15377"/>
        <dbReference type="ChEBI" id="CHEBI:15378"/>
        <dbReference type="ChEBI" id="CHEBI:37565"/>
        <dbReference type="ChEBI" id="CHEBI:43474"/>
        <dbReference type="ChEBI" id="CHEBI:58189"/>
    </reaction>
    <physiologicalReaction direction="left-to-right" evidence="7">
        <dbReference type="Rhea" id="RHEA:19670"/>
    </physiologicalReaction>
</comment>
<evidence type="ECO:0000256" key="6">
    <source>
        <dbReference type="ARBA" id="ARBA00034320"/>
    </source>
</evidence>
<accession>A0AA48HZG9</accession>
<feature type="domain" description="CobW C-terminal" evidence="9">
    <location>
        <begin position="341"/>
        <end position="392"/>
    </location>
</feature>
<keyword evidence="3" id="KW-0862">Zinc</keyword>
<dbReference type="Pfam" id="PF02492">
    <property type="entry name" value="cobW"/>
    <property type="match status" value="1"/>
</dbReference>
<sequence length="404" mass="43805">MADEVPQLIDVDEVPELVDVDEDDVPDLVDVGEAAAEPRGRARTPIAVRKMVRDKVPITLLTGYLGAGKSTLLDYIMTENHGYRIAVCMNDYGDTTDIESKALQFSNDDGNDPSAGMLALPNGCLCCSFKDLGIAAIEDMVAAQREKVDWVVVELTGLADPAPIAKSFWANEEMGDLELDSVVCVVDSRNVLKQIDEARDDGSPSECQRQIACADVILLNKTDLVTPEILDEVTAAVAAINPTLRVYRTDHSQIGLDKLFNLRAYAAAPTAIEECSDCISHTHTKGHAHTHGHHSHGITTTTIPLPPLSAEQFAALNDFLEEFIWAGKLLVDSKPVSWDGEPPEILRTKGFMLVDGEEKVVQGVADLFDIQPAVGSGDAQPKLVFIGRRVDSRLGDVVRARLGI</sequence>
<dbReference type="EMBL" id="AP028212">
    <property type="protein sequence ID" value="BEI88404.1"/>
    <property type="molecule type" value="Genomic_DNA"/>
</dbReference>
<dbReference type="Gene3D" id="3.40.50.300">
    <property type="entry name" value="P-loop containing nucleotide triphosphate hydrolases"/>
    <property type="match status" value="1"/>
</dbReference>
<dbReference type="AlphaFoldDB" id="A0AA48HZG9"/>
<dbReference type="CDD" id="cd03112">
    <property type="entry name" value="CobW-like"/>
    <property type="match status" value="1"/>
</dbReference>
<dbReference type="PANTHER" id="PTHR13748">
    <property type="entry name" value="COBW-RELATED"/>
    <property type="match status" value="1"/>
</dbReference>
<dbReference type="InterPro" id="IPR051316">
    <property type="entry name" value="Zinc-reg_GTPase_activator"/>
</dbReference>
<organism evidence="10 11">
    <name type="scientific">Cutaneotrichosporon cavernicola</name>
    <dbReference type="NCBI Taxonomy" id="279322"/>
    <lineage>
        <taxon>Eukaryota</taxon>
        <taxon>Fungi</taxon>
        <taxon>Dikarya</taxon>
        <taxon>Basidiomycota</taxon>
        <taxon>Agaricomycotina</taxon>
        <taxon>Tremellomycetes</taxon>
        <taxon>Trichosporonales</taxon>
        <taxon>Trichosporonaceae</taxon>
        <taxon>Cutaneotrichosporon</taxon>
    </lineage>
</organism>
<evidence type="ECO:0008006" key="12">
    <source>
        <dbReference type="Google" id="ProtNLM"/>
    </source>
</evidence>
<evidence type="ECO:0000259" key="9">
    <source>
        <dbReference type="Pfam" id="PF07683"/>
    </source>
</evidence>
<dbReference type="Proteomes" id="UP001233271">
    <property type="component" value="Chromosome 1"/>
</dbReference>
<dbReference type="RefSeq" id="XP_060453670.1">
    <property type="nucleotide sequence ID" value="XM_060596704.1"/>
</dbReference>
<keyword evidence="5" id="KW-0143">Chaperone</keyword>
<dbReference type="GeneID" id="85492275"/>
<dbReference type="GO" id="GO:0005525">
    <property type="term" value="F:GTP binding"/>
    <property type="evidence" value="ECO:0007669"/>
    <property type="project" value="UniProtKB-KW"/>
</dbReference>
<protein>
    <recommendedName>
        <fullName evidence="12">CobW-domain-containing protein</fullName>
    </recommendedName>
</protein>
<dbReference type="InterPro" id="IPR036627">
    <property type="entry name" value="CobW-likC_sf"/>
</dbReference>
<dbReference type="GO" id="GO:0016787">
    <property type="term" value="F:hydrolase activity"/>
    <property type="evidence" value="ECO:0007669"/>
    <property type="project" value="UniProtKB-KW"/>
</dbReference>
<dbReference type="InterPro" id="IPR027417">
    <property type="entry name" value="P-loop_NTPase"/>
</dbReference>
<dbReference type="KEGG" id="ccac:CcaHIS019_0111220"/>
<evidence type="ECO:0000256" key="2">
    <source>
        <dbReference type="ARBA" id="ARBA00022801"/>
    </source>
</evidence>
<gene>
    <name evidence="10" type="ORF">CcaverHIS019_0111220</name>
</gene>
<dbReference type="PANTHER" id="PTHR13748:SF31">
    <property type="entry name" value="ZINC-REGULATED GTPASE METALLOPROTEIN ACTIVATOR 1A-RELATED"/>
    <property type="match status" value="1"/>
</dbReference>